<proteinExistence type="predicted"/>
<organism evidence="6 7">
    <name type="scientific">Anopheles albimanus</name>
    <name type="common">New world malaria mosquito</name>
    <dbReference type="NCBI Taxonomy" id="7167"/>
    <lineage>
        <taxon>Eukaryota</taxon>
        <taxon>Metazoa</taxon>
        <taxon>Ecdysozoa</taxon>
        <taxon>Arthropoda</taxon>
        <taxon>Hexapoda</taxon>
        <taxon>Insecta</taxon>
        <taxon>Pterygota</taxon>
        <taxon>Neoptera</taxon>
        <taxon>Endopterygota</taxon>
        <taxon>Diptera</taxon>
        <taxon>Nematocera</taxon>
        <taxon>Culicoidea</taxon>
        <taxon>Culicidae</taxon>
        <taxon>Anophelinae</taxon>
        <taxon>Anopheles</taxon>
    </lineage>
</organism>
<sequence length="442" mass="48462">MEHPHQLVNATNFIFCLMLVLSLRPPPVTPESSASIPTGNTIASGEQTGTDGSNPAGATDNGTPPIAGPPAMAVGMAGRDRSHLKVGSGACSRFVFNSSRIRNGSITPVHSKHSGIFPSSLCQLYEFVGTGAERVQIIFSEFRLPSKQGPSECGDTDILMVYYIVDEREELVETLCGDTLPKPILSEGPRLLLEFRSSYNNTENKGFTGDFLFLTNFGIPTGHQPNQSECTFHYFRNASSQGWIQSPNFPGAYPRNIVCHYFFHGGPQDQVNIRFTYFDIEGILPCDEDSASDYVEFSNFNTRDRKYVLYCGHWRELSVRSDGRYFRITMASNDRLDGTGFRALYNFETAQQQQQQVTTEQNAVAAKSASGKVMSSAASRLQHIPGMSLGLPLLVRLRIPVALITVVLAATVTATTVITTGTRPSASVIRIIGLELIKILQD</sequence>
<dbReference type="RefSeq" id="XP_035774139.1">
    <property type="nucleotide sequence ID" value="XM_035918246.1"/>
</dbReference>
<dbReference type="InterPro" id="IPR053207">
    <property type="entry name" value="Non-NMDA_GluR_Accessory"/>
</dbReference>
<keyword evidence="1" id="KW-1015">Disulfide bond</keyword>
<feature type="domain" description="CUB" evidence="5">
    <location>
        <begin position="91"/>
        <end position="214"/>
    </location>
</feature>
<dbReference type="GeneID" id="118457016"/>
<feature type="region of interest" description="Disordered" evidence="3">
    <location>
        <begin position="28"/>
        <end position="68"/>
    </location>
</feature>
<evidence type="ECO:0000256" key="2">
    <source>
        <dbReference type="PROSITE-ProRule" id="PRU00059"/>
    </source>
</evidence>
<dbReference type="GO" id="GO:0005886">
    <property type="term" value="C:plasma membrane"/>
    <property type="evidence" value="ECO:0007669"/>
    <property type="project" value="TreeGrafter"/>
</dbReference>
<dbReference type="AlphaFoldDB" id="A0A8W7JCN8"/>
<evidence type="ECO:0000313" key="6">
    <source>
        <dbReference type="EnsemblMetazoa" id="AALB002090-PA"/>
    </source>
</evidence>
<dbReference type="CDD" id="cd00041">
    <property type="entry name" value="CUB"/>
    <property type="match status" value="2"/>
</dbReference>
<dbReference type="PROSITE" id="PS01180">
    <property type="entry name" value="CUB"/>
    <property type="match status" value="2"/>
</dbReference>
<dbReference type="CTD" id="41513"/>
<keyword evidence="7" id="KW-1185">Reference proteome</keyword>
<evidence type="ECO:0000256" key="4">
    <source>
        <dbReference type="SAM" id="SignalP"/>
    </source>
</evidence>
<name>A0A8W7JCN8_ANOAL</name>
<accession>A0A8W7JCN8</accession>
<dbReference type="EnsemblMetazoa" id="AALB002090-RA">
    <property type="protein sequence ID" value="AALB002090-PA"/>
    <property type="gene ID" value="AALB002090"/>
</dbReference>
<dbReference type="RefSeq" id="XP_035774140.1">
    <property type="nucleotide sequence ID" value="XM_035918247.1"/>
</dbReference>
<feature type="signal peptide" evidence="4">
    <location>
        <begin position="1"/>
        <end position="30"/>
    </location>
</feature>
<dbReference type="Proteomes" id="UP000069272">
    <property type="component" value="Chromosome 2R"/>
</dbReference>
<protein>
    <recommendedName>
        <fullName evidence="5">CUB domain-containing protein</fullName>
    </recommendedName>
</protein>
<dbReference type="PANTHER" id="PTHR47537">
    <property type="entry name" value="CUBILIN"/>
    <property type="match status" value="1"/>
</dbReference>
<dbReference type="SUPFAM" id="SSF49854">
    <property type="entry name" value="Spermadhesin, CUB domain"/>
    <property type="match status" value="2"/>
</dbReference>
<feature type="domain" description="CUB" evidence="5">
    <location>
        <begin position="230"/>
        <end position="348"/>
    </location>
</feature>
<dbReference type="OrthoDB" id="6369184at2759"/>
<keyword evidence="4" id="KW-0732">Signal</keyword>
<feature type="chain" id="PRO_5036478126" description="CUB domain-containing protein" evidence="4">
    <location>
        <begin position="31"/>
        <end position="442"/>
    </location>
</feature>
<dbReference type="Gene3D" id="2.60.120.290">
    <property type="entry name" value="Spermadhesin, CUB domain"/>
    <property type="match status" value="2"/>
</dbReference>
<dbReference type="KEGG" id="aali:118457016"/>
<dbReference type="SMART" id="SM00042">
    <property type="entry name" value="CUB"/>
    <property type="match status" value="2"/>
</dbReference>
<dbReference type="PANTHER" id="PTHR47537:SF2">
    <property type="entry name" value="CUBILIN"/>
    <property type="match status" value="1"/>
</dbReference>
<dbReference type="Pfam" id="PF00431">
    <property type="entry name" value="CUB"/>
    <property type="match status" value="2"/>
</dbReference>
<evidence type="ECO:0000313" key="7">
    <source>
        <dbReference type="Proteomes" id="UP000069272"/>
    </source>
</evidence>
<dbReference type="InterPro" id="IPR000859">
    <property type="entry name" value="CUB_dom"/>
</dbReference>
<dbReference type="InterPro" id="IPR035914">
    <property type="entry name" value="Sperma_CUB_dom_sf"/>
</dbReference>
<reference evidence="6 7" key="1">
    <citation type="journal article" date="2017" name="G3 (Bethesda)">
        <title>The Physical Genome Mapping of Anopheles albimanus Corrected Scaffold Misassemblies and Identified Interarm Rearrangements in Genus Anopheles.</title>
        <authorList>
            <person name="Artemov G.N."/>
            <person name="Peery A.N."/>
            <person name="Jiang X."/>
            <person name="Tu Z."/>
            <person name="Stegniy V.N."/>
            <person name="Sharakhova M.V."/>
            <person name="Sharakhov I.V."/>
        </authorList>
    </citation>
    <scope>NUCLEOTIDE SEQUENCE [LARGE SCALE GENOMIC DNA]</scope>
    <source>
        <strain evidence="6 7">ALBI9_A</strain>
    </source>
</reference>
<evidence type="ECO:0000256" key="3">
    <source>
        <dbReference type="SAM" id="MobiDB-lite"/>
    </source>
</evidence>
<reference evidence="6" key="2">
    <citation type="submission" date="2022-08" db="UniProtKB">
        <authorList>
            <consortium name="EnsemblMetazoa"/>
        </authorList>
    </citation>
    <scope>IDENTIFICATION</scope>
    <source>
        <strain evidence="6">STECLA/ALBI9_A</strain>
    </source>
</reference>
<evidence type="ECO:0000259" key="5">
    <source>
        <dbReference type="PROSITE" id="PS01180"/>
    </source>
</evidence>
<feature type="compositionally biased region" description="Polar residues" evidence="3">
    <location>
        <begin position="30"/>
        <end position="53"/>
    </location>
</feature>
<dbReference type="FunFam" id="2.60.120.290:FF:000058">
    <property type="entry name" value="CUB domaincontaining protein"/>
    <property type="match status" value="1"/>
</dbReference>
<comment type="caution">
    <text evidence="2">Lacks conserved residue(s) required for the propagation of feature annotation.</text>
</comment>
<evidence type="ECO:0000256" key="1">
    <source>
        <dbReference type="ARBA" id="ARBA00023157"/>
    </source>
</evidence>